<proteinExistence type="predicted"/>
<feature type="domain" description="PAE0736-like N-terminal" evidence="1">
    <location>
        <begin position="5"/>
        <end position="69"/>
    </location>
</feature>
<dbReference type="Gene3D" id="3.30.70.1650">
    <property type="entry name" value="PDO, CxxC motif"/>
    <property type="match status" value="1"/>
</dbReference>
<dbReference type="STRING" id="410359.Pcal_0001"/>
<keyword evidence="3" id="KW-1185">Reference proteome</keyword>
<dbReference type="InterPro" id="IPR021540">
    <property type="entry name" value="PAE0736-like_N"/>
</dbReference>
<evidence type="ECO:0000313" key="2">
    <source>
        <dbReference type="EMBL" id="ABO07441.1"/>
    </source>
</evidence>
<name>A3MS24_PYRCJ</name>
<dbReference type="OrthoDB" id="27035at2157"/>
<dbReference type="SUPFAM" id="SSF143437">
    <property type="entry name" value="THUMP domain-like"/>
    <property type="match status" value="1"/>
</dbReference>
<evidence type="ECO:0000313" key="3">
    <source>
        <dbReference type="Proteomes" id="UP000001431"/>
    </source>
</evidence>
<dbReference type="EMBL" id="CP000561">
    <property type="protein sequence ID" value="ABO07441.1"/>
    <property type="molecule type" value="Genomic_DNA"/>
</dbReference>
<dbReference type="eggNOG" id="arCOG07001">
    <property type="taxonomic scope" value="Archaea"/>
</dbReference>
<dbReference type="HOGENOM" id="CLU_2340347_0_0_2"/>
<evidence type="ECO:0000259" key="1">
    <source>
        <dbReference type="Pfam" id="PF11424"/>
    </source>
</evidence>
<protein>
    <recommendedName>
        <fullName evidence="1">PAE0736-like N-terminal domain-containing protein</fullName>
    </recommendedName>
</protein>
<organism evidence="2 3">
    <name type="scientific">Pyrobaculum calidifontis (strain DSM 21063 / JCM 11548 / VA1)</name>
    <dbReference type="NCBI Taxonomy" id="410359"/>
    <lineage>
        <taxon>Archaea</taxon>
        <taxon>Thermoproteota</taxon>
        <taxon>Thermoprotei</taxon>
        <taxon>Thermoproteales</taxon>
        <taxon>Thermoproteaceae</taxon>
        <taxon>Pyrobaculum</taxon>
    </lineage>
</organism>
<dbReference type="Pfam" id="PF11424">
    <property type="entry name" value="DUF3195"/>
    <property type="match status" value="1"/>
</dbReference>
<dbReference type="Proteomes" id="UP000001431">
    <property type="component" value="Chromosome"/>
</dbReference>
<dbReference type="KEGG" id="pcl:Pcal_0001"/>
<dbReference type="AlphaFoldDB" id="A3MS24"/>
<reference evidence="2" key="1">
    <citation type="submission" date="2007-02" db="EMBL/GenBank/DDBJ databases">
        <title>Complete sequence of Pyrobaculum calidifontis JCM 11548.</title>
        <authorList>
            <consortium name="US DOE Joint Genome Institute"/>
            <person name="Copeland A."/>
            <person name="Lucas S."/>
            <person name="Lapidus A."/>
            <person name="Barry K."/>
            <person name="Glavina del Rio T."/>
            <person name="Dalin E."/>
            <person name="Tice H."/>
            <person name="Pitluck S."/>
            <person name="Chain P."/>
            <person name="Malfatti S."/>
            <person name="Shin M."/>
            <person name="Vergez L."/>
            <person name="Schmutz J."/>
            <person name="Larimer F."/>
            <person name="Land M."/>
            <person name="Hauser L."/>
            <person name="Kyrpides N."/>
            <person name="Mikhailova N."/>
            <person name="Cozen A.E."/>
            <person name="Fitz-Gibbon S.T."/>
            <person name="House C.H."/>
            <person name="Saltikov C."/>
            <person name="Lowe T.M."/>
            <person name="Richardson P."/>
        </authorList>
    </citation>
    <scope>NUCLEOTIDE SEQUENCE [LARGE SCALE GENOMIC DNA]</scope>
    <source>
        <strain evidence="2">JCM 11548</strain>
    </source>
</reference>
<accession>A3MS24</accession>
<sequence length="99" mass="11587">MGVAHVLVITVPKKERIVARDLCDCLYYYDQAVECRVLSPSRVYIRTSIDYLHECLKLKYFEKLIKNIEIFDFVSTSKPSCTECRVIQIGDLYFVKSRV</sequence>
<gene>
    <name evidence="2" type="ordered locus">Pcal_0001</name>
</gene>